<dbReference type="AlphaFoldDB" id="A0A9P7GE34"/>
<protein>
    <submittedName>
        <fullName evidence="1">Uncharacterized protein</fullName>
    </submittedName>
</protein>
<proteinExistence type="predicted"/>
<comment type="caution">
    <text evidence="1">The sequence shown here is derived from an EMBL/GenBank/DDBJ whole genome shotgun (WGS) entry which is preliminary data.</text>
</comment>
<evidence type="ECO:0000313" key="1">
    <source>
        <dbReference type="EMBL" id="KAG5645312.1"/>
    </source>
</evidence>
<accession>A0A9P7GE34</accession>
<reference evidence="1" key="2">
    <citation type="submission" date="2021-10" db="EMBL/GenBank/DDBJ databases">
        <title>Phylogenomics reveals ancestral predisposition of the termite-cultivated fungus Termitomyces towards a domesticated lifestyle.</title>
        <authorList>
            <person name="Auxier B."/>
            <person name="Grum-Grzhimaylo A."/>
            <person name="Cardenas M.E."/>
            <person name="Lodge J.D."/>
            <person name="Laessoe T."/>
            <person name="Pedersen O."/>
            <person name="Smith M.E."/>
            <person name="Kuyper T.W."/>
            <person name="Franco-Molano E.A."/>
            <person name="Baroni T.J."/>
            <person name="Aanen D.K."/>
        </authorList>
    </citation>
    <scope>NUCLEOTIDE SEQUENCE</scope>
    <source>
        <strain evidence="1">AP01</strain>
        <tissue evidence="1">Mycelium</tissue>
    </source>
</reference>
<name>A0A9P7GE34_9AGAR</name>
<dbReference type="Proteomes" id="UP000775547">
    <property type="component" value="Unassembled WGS sequence"/>
</dbReference>
<keyword evidence="2" id="KW-1185">Reference proteome</keyword>
<gene>
    <name evidence="1" type="ORF">DXG03_006501</name>
</gene>
<evidence type="ECO:0000313" key="2">
    <source>
        <dbReference type="Proteomes" id="UP000775547"/>
    </source>
</evidence>
<dbReference type="EMBL" id="JABCKV010000043">
    <property type="protein sequence ID" value="KAG5645312.1"/>
    <property type="molecule type" value="Genomic_DNA"/>
</dbReference>
<reference evidence="1" key="1">
    <citation type="submission" date="2020-07" db="EMBL/GenBank/DDBJ databases">
        <authorList>
            <person name="Nieuwenhuis M."/>
            <person name="Van De Peppel L.J.J."/>
        </authorList>
    </citation>
    <scope>NUCLEOTIDE SEQUENCE</scope>
    <source>
        <strain evidence="1">AP01</strain>
        <tissue evidence="1">Mycelium</tissue>
    </source>
</reference>
<dbReference type="OrthoDB" id="3145912at2759"/>
<organism evidence="1 2">
    <name type="scientific">Asterophora parasitica</name>
    <dbReference type="NCBI Taxonomy" id="117018"/>
    <lineage>
        <taxon>Eukaryota</taxon>
        <taxon>Fungi</taxon>
        <taxon>Dikarya</taxon>
        <taxon>Basidiomycota</taxon>
        <taxon>Agaricomycotina</taxon>
        <taxon>Agaricomycetes</taxon>
        <taxon>Agaricomycetidae</taxon>
        <taxon>Agaricales</taxon>
        <taxon>Tricholomatineae</taxon>
        <taxon>Lyophyllaceae</taxon>
        <taxon>Asterophora</taxon>
    </lineage>
</organism>
<sequence>MTCLPDRAFPPLPHDVERLILECSAYHDRSMALKLVRLSRRTQTWIDPILYRNVTLEYPSQAEAFVRTLESSQKRRNFFATQVKILCFAYAVDLRDAVKILSACKSVTSLASWLELSHLSANISHSDLESFSQLLTNGTLQLHRLSMILHDFLCVPDPDFTIPVLQHVTHLDIYQGSDHFRDWSWTGFGQLAHLTHLSFDLSLSAPLEIVNEMMPHVPSSLRMCLVLLSTRNSTMSIKQYCAGNEVLEKMAAGKVDPRLVIGTNEPLEEECRYGGLVVVHLYDDVMKDWSFVPDGEEDVWQKAERIISKRNLQRKFQQELVEGETGVVK</sequence>